<dbReference type="AlphaFoldDB" id="A0A5S9NIL9"/>
<evidence type="ECO:0000313" key="2">
    <source>
        <dbReference type="EMBL" id="CAA0089657.1"/>
    </source>
</evidence>
<accession>A0A5S9NIL9</accession>
<gene>
    <name evidence="2" type="ORF">STARVERO_00987</name>
</gene>
<dbReference type="GO" id="GO:0003677">
    <property type="term" value="F:DNA binding"/>
    <property type="evidence" value="ECO:0007669"/>
    <property type="project" value="InterPro"/>
</dbReference>
<reference evidence="2 3" key="1">
    <citation type="submission" date="2019-12" db="EMBL/GenBank/DDBJ databases">
        <authorList>
            <person name="Reyes-Prieto M."/>
        </authorList>
    </citation>
    <scope>NUCLEOTIDE SEQUENCE [LARGE SCALE GENOMIC DNA]</scope>
    <source>
        <strain evidence="2">HF14-78462</strain>
    </source>
</reference>
<evidence type="ECO:0000256" key="1">
    <source>
        <dbReference type="ARBA" id="ARBA00023172"/>
    </source>
</evidence>
<dbReference type="Proteomes" id="UP000433050">
    <property type="component" value="Unassembled WGS sequence"/>
</dbReference>
<evidence type="ECO:0000313" key="3">
    <source>
        <dbReference type="Proteomes" id="UP000433050"/>
    </source>
</evidence>
<dbReference type="GO" id="GO:0015074">
    <property type="term" value="P:DNA integration"/>
    <property type="evidence" value="ECO:0007669"/>
    <property type="project" value="InterPro"/>
</dbReference>
<evidence type="ECO:0008006" key="4">
    <source>
        <dbReference type="Google" id="ProtNLM"/>
    </source>
</evidence>
<dbReference type="Gene3D" id="1.10.443.10">
    <property type="entry name" value="Intergrase catalytic core"/>
    <property type="match status" value="1"/>
</dbReference>
<name>A0A5S9NIL9_9HYPH</name>
<sequence length="372" mass="42458">MRLSRLLTNLAEFVTTESMARGMKFGEIRDLLQARFSEKLRVTKRRVYDNGPPTPERIASIETEISDADDAIKYDSPLVPGYDEREALALYAEGLDLQFPEDPNEFAIFKGEFKRAYRGYLRALVAHLRTLDGYEFGTQPSASNFPSSAAPTDQPLEAGITLEDLIKRFTADRQKAKAWGLRTADEKEKHFNLLCELLGSEKDVKSIAIADAQRIKNVITQYPKNRFKNPSLKGRSLDEIMKDPSIETIDILTANKYIQTFSSLLQWGKDNFYVSQNLFERMVIQKASSGETREAFSKSQIRRMLAELTNDDSLWIREEYQRWGPLIGIYTGARLNEIAQLRLDDVKTDTETGVRYLDLNDDGDGMQLDLRP</sequence>
<keyword evidence="1" id="KW-0233">DNA recombination</keyword>
<dbReference type="EMBL" id="CACSAS010000001">
    <property type="protein sequence ID" value="CAA0089657.1"/>
    <property type="molecule type" value="Genomic_DNA"/>
</dbReference>
<proteinExistence type="predicted"/>
<dbReference type="SUPFAM" id="SSF56349">
    <property type="entry name" value="DNA breaking-rejoining enzymes"/>
    <property type="match status" value="1"/>
</dbReference>
<dbReference type="GO" id="GO:0006310">
    <property type="term" value="P:DNA recombination"/>
    <property type="evidence" value="ECO:0007669"/>
    <property type="project" value="UniProtKB-KW"/>
</dbReference>
<dbReference type="InterPro" id="IPR013762">
    <property type="entry name" value="Integrase-like_cat_sf"/>
</dbReference>
<protein>
    <recommendedName>
        <fullName evidence="4">Tyr recombinase domain-containing protein</fullName>
    </recommendedName>
</protein>
<dbReference type="InterPro" id="IPR011010">
    <property type="entry name" value="DNA_brk_join_enz"/>
</dbReference>
<organism evidence="2 3">
    <name type="scientific">Starkeya nomas</name>
    <dbReference type="NCBI Taxonomy" id="2666134"/>
    <lineage>
        <taxon>Bacteria</taxon>
        <taxon>Pseudomonadati</taxon>
        <taxon>Pseudomonadota</taxon>
        <taxon>Alphaproteobacteria</taxon>
        <taxon>Hyphomicrobiales</taxon>
        <taxon>Xanthobacteraceae</taxon>
        <taxon>Starkeya</taxon>
    </lineage>
</organism>
<keyword evidence="3" id="KW-1185">Reference proteome</keyword>
<dbReference type="RefSeq" id="WP_159598101.1">
    <property type="nucleotide sequence ID" value="NZ_CACSAS010000001.1"/>
</dbReference>